<feature type="region of interest" description="Disordered" evidence="2">
    <location>
        <begin position="376"/>
        <end position="397"/>
    </location>
</feature>
<evidence type="ECO:0000313" key="3">
    <source>
        <dbReference type="EMBL" id="CAB4255522.1"/>
    </source>
</evidence>
<keyword evidence="1" id="KW-0175">Coiled coil</keyword>
<sequence>MLDYNLMHKANPLLFAPERYDQYPLNHQELMQYLTSASSSGATVCPRPVTATDEFDYLLYMDGSSSNRSSASPEHLTNTIPSTVNTGIMELDLDKKLACEFAIYQTHMRNKQDDINGRTNSTYKIKDFNELLQMKVGSNEWFDEMLHLLESINATNIDLSSISDMAISSKDISVRKTVIGDGQTSNNTEGSLRIDTSDIDMQDTISYILSNAIKNGVDIKPQFKEPTSGVKNQSNEKEYLRNIIDSMIAMAKINREKISSVTEDKEANDGKVKEMNTALNDLQLAHNFLTRQFESDRIEYSKDIEKLTKTNRELQEKLLNYHSNLTKTENELLETQEKLQMKELNPIIEGNNTPLLKGLGDDLGFLSPLTVDRDNVRSSQSSLDSKGELKSDGKGSSYSLTLMRNEFKKLLTETQRKYETELAKEREMRKELEKKQIK</sequence>
<feature type="coiled-coil region" evidence="1">
    <location>
        <begin position="272"/>
        <end position="345"/>
    </location>
</feature>
<comment type="caution">
    <text evidence="3">The sequence shown here is derived from an EMBL/GenBank/DDBJ whole genome shotgun (WGS) entry which is preliminary data.</text>
</comment>
<evidence type="ECO:0000256" key="1">
    <source>
        <dbReference type="SAM" id="Coils"/>
    </source>
</evidence>
<organism evidence="3 4">
    <name type="scientific">Maudiozyma barnettii</name>
    <dbReference type="NCBI Taxonomy" id="61262"/>
    <lineage>
        <taxon>Eukaryota</taxon>
        <taxon>Fungi</taxon>
        <taxon>Dikarya</taxon>
        <taxon>Ascomycota</taxon>
        <taxon>Saccharomycotina</taxon>
        <taxon>Saccharomycetes</taxon>
        <taxon>Saccharomycetales</taxon>
        <taxon>Saccharomycetaceae</taxon>
        <taxon>Maudiozyma</taxon>
    </lineage>
</organism>
<reference evidence="3 4" key="1">
    <citation type="submission" date="2020-05" db="EMBL/GenBank/DDBJ databases">
        <authorList>
            <person name="Casaregola S."/>
            <person name="Devillers H."/>
            <person name="Grondin C."/>
        </authorList>
    </citation>
    <scope>NUCLEOTIDE SEQUENCE [LARGE SCALE GENOMIC DNA]</scope>
    <source>
        <strain evidence="3 4">CLIB 1767</strain>
    </source>
</reference>
<dbReference type="GeneID" id="64858570"/>
<accession>A0A8H2VHE0</accession>
<dbReference type="Proteomes" id="UP000644660">
    <property type="component" value="Unassembled WGS sequence"/>
</dbReference>
<evidence type="ECO:0000313" key="4">
    <source>
        <dbReference type="Proteomes" id="UP000644660"/>
    </source>
</evidence>
<proteinExistence type="predicted"/>
<name>A0A8H2VHE0_9SACH</name>
<dbReference type="AlphaFoldDB" id="A0A8H2VHE0"/>
<dbReference type="EMBL" id="CAEFZW010000006">
    <property type="protein sequence ID" value="CAB4255522.1"/>
    <property type="molecule type" value="Genomic_DNA"/>
</dbReference>
<protein>
    <submittedName>
        <fullName evidence="3">Similar to Saccharomyces cerevisiae YER149C PEA2 Coiled-coil polarisome protein required for polarized morphogenesis, cell fusion, and low affinity Ca2+ influx</fullName>
    </submittedName>
</protein>
<evidence type="ECO:0000256" key="2">
    <source>
        <dbReference type="SAM" id="MobiDB-lite"/>
    </source>
</evidence>
<gene>
    <name evidence="3" type="ORF">KABA2_06S07370</name>
</gene>
<keyword evidence="4" id="KW-1185">Reference proteome</keyword>
<dbReference type="OrthoDB" id="3996692at2759"/>
<dbReference type="RefSeq" id="XP_041407366.1">
    <property type="nucleotide sequence ID" value="XM_041551432.1"/>
</dbReference>